<dbReference type="AlphaFoldDB" id="A0A3M0KBI5"/>
<name>A0A3M0KBI5_HIRRU</name>
<dbReference type="Proteomes" id="UP000269221">
    <property type="component" value="Unassembled WGS sequence"/>
</dbReference>
<evidence type="ECO:0000313" key="2">
    <source>
        <dbReference type="Proteomes" id="UP000269221"/>
    </source>
</evidence>
<organism evidence="1 2">
    <name type="scientific">Hirundo rustica rustica</name>
    <dbReference type="NCBI Taxonomy" id="333673"/>
    <lineage>
        <taxon>Eukaryota</taxon>
        <taxon>Metazoa</taxon>
        <taxon>Chordata</taxon>
        <taxon>Craniata</taxon>
        <taxon>Vertebrata</taxon>
        <taxon>Euteleostomi</taxon>
        <taxon>Archelosauria</taxon>
        <taxon>Archosauria</taxon>
        <taxon>Dinosauria</taxon>
        <taxon>Saurischia</taxon>
        <taxon>Theropoda</taxon>
        <taxon>Coelurosauria</taxon>
        <taxon>Aves</taxon>
        <taxon>Neognathae</taxon>
        <taxon>Neoaves</taxon>
        <taxon>Telluraves</taxon>
        <taxon>Australaves</taxon>
        <taxon>Passeriformes</taxon>
        <taxon>Sylvioidea</taxon>
        <taxon>Hirundinidae</taxon>
        <taxon>Hirundo</taxon>
    </lineage>
</organism>
<comment type="caution">
    <text evidence="1">The sequence shown here is derived from an EMBL/GenBank/DDBJ whole genome shotgun (WGS) entry which is preliminary data.</text>
</comment>
<proteinExistence type="predicted"/>
<reference evidence="1 2" key="1">
    <citation type="submission" date="2018-07" db="EMBL/GenBank/DDBJ databases">
        <title>A high quality draft genome assembly of the barn swallow (H. rustica rustica).</title>
        <authorList>
            <person name="Formenti G."/>
            <person name="Chiara M."/>
            <person name="Poveda L."/>
            <person name="Francoijs K.-J."/>
            <person name="Bonisoli-Alquati A."/>
            <person name="Canova L."/>
            <person name="Gianfranceschi L."/>
            <person name="Horner D.S."/>
            <person name="Saino N."/>
        </authorList>
    </citation>
    <scope>NUCLEOTIDE SEQUENCE [LARGE SCALE GENOMIC DNA]</scope>
    <source>
        <strain evidence="1">Chelidonia</strain>
        <tissue evidence="1">Blood</tissue>
    </source>
</reference>
<gene>
    <name evidence="1" type="ORF">DUI87_14912</name>
</gene>
<sequence length="72" mass="7929">MQALASSIPSKEIFLVTHSLSQAKLSYAKETEQKFTPVLAEVSPALGVIATRNKICIRTTKASSNQTVKYRF</sequence>
<dbReference type="EMBL" id="QRBI01000117">
    <property type="protein sequence ID" value="RMC08664.1"/>
    <property type="molecule type" value="Genomic_DNA"/>
</dbReference>
<keyword evidence="2" id="KW-1185">Reference proteome</keyword>
<protein>
    <submittedName>
        <fullName evidence="1">Uncharacterized protein</fullName>
    </submittedName>
</protein>
<accession>A0A3M0KBI5</accession>
<evidence type="ECO:0000313" key="1">
    <source>
        <dbReference type="EMBL" id="RMC08664.1"/>
    </source>
</evidence>